<dbReference type="PANTHER" id="PTHR10491">
    <property type="entry name" value="DTDP-4-DEHYDRORHAMNOSE REDUCTASE"/>
    <property type="match status" value="1"/>
</dbReference>
<gene>
    <name evidence="8" type="primary">rmlD_2</name>
    <name evidence="8" type="ORF">Pan216_50870</name>
</gene>
<keyword evidence="6" id="KW-0521">NADP</keyword>
<reference evidence="8 9" key="1">
    <citation type="submission" date="2019-02" db="EMBL/GenBank/DDBJ databases">
        <title>Deep-cultivation of Planctomycetes and their phenomic and genomic characterization uncovers novel biology.</title>
        <authorList>
            <person name="Wiegand S."/>
            <person name="Jogler M."/>
            <person name="Boedeker C."/>
            <person name="Pinto D."/>
            <person name="Vollmers J."/>
            <person name="Rivas-Marin E."/>
            <person name="Kohn T."/>
            <person name="Peeters S.H."/>
            <person name="Heuer A."/>
            <person name="Rast P."/>
            <person name="Oberbeckmann S."/>
            <person name="Bunk B."/>
            <person name="Jeske O."/>
            <person name="Meyerdierks A."/>
            <person name="Storesund J.E."/>
            <person name="Kallscheuer N."/>
            <person name="Luecker S."/>
            <person name="Lage O.M."/>
            <person name="Pohl T."/>
            <person name="Merkel B.J."/>
            <person name="Hornburger P."/>
            <person name="Mueller R.-W."/>
            <person name="Bruemmer F."/>
            <person name="Labrenz M."/>
            <person name="Spormann A.M."/>
            <person name="Op den Camp H."/>
            <person name="Overmann J."/>
            <person name="Amann R."/>
            <person name="Jetten M.S.M."/>
            <person name="Mascher T."/>
            <person name="Medema M.H."/>
            <person name="Devos D.P."/>
            <person name="Kaster A.-K."/>
            <person name="Ovreas L."/>
            <person name="Rohde M."/>
            <person name="Galperin M.Y."/>
            <person name="Jogler C."/>
        </authorList>
    </citation>
    <scope>NUCLEOTIDE SEQUENCE [LARGE SCALE GENOMIC DNA]</scope>
    <source>
        <strain evidence="8 9">Pan216</strain>
    </source>
</reference>
<comment type="pathway">
    <text evidence="1 6">Carbohydrate biosynthesis; dTDP-L-rhamnose biosynthesis.</text>
</comment>
<comment type="similarity">
    <text evidence="2 6">Belongs to the dTDP-4-dehydrorhamnose reductase family.</text>
</comment>
<dbReference type="SUPFAM" id="SSF51735">
    <property type="entry name" value="NAD(P)-binding Rossmann-fold domains"/>
    <property type="match status" value="1"/>
</dbReference>
<evidence type="ECO:0000256" key="1">
    <source>
        <dbReference type="ARBA" id="ARBA00004781"/>
    </source>
</evidence>
<dbReference type="GO" id="GO:0019305">
    <property type="term" value="P:dTDP-rhamnose biosynthetic process"/>
    <property type="evidence" value="ECO:0007669"/>
    <property type="project" value="UniProtKB-UniPathway"/>
</dbReference>
<dbReference type="AlphaFoldDB" id="A0A518BB39"/>
<evidence type="ECO:0000259" key="7">
    <source>
        <dbReference type="Pfam" id="PF04321"/>
    </source>
</evidence>
<dbReference type="InterPro" id="IPR036291">
    <property type="entry name" value="NAD(P)-bd_dom_sf"/>
</dbReference>
<dbReference type="Gene3D" id="3.40.50.720">
    <property type="entry name" value="NAD(P)-binding Rossmann-like Domain"/>
    <property type="match status" value="1"/>
</dbReference>
<dbReference type="Pfam" id="PF04321">
    <property type="entry name" value="RmlD_sub_bind"/>
    <property type="match status" value="1"/>
</dbReference>
<dbReference type="Proteomes" id="UP000317093">
    <property type="component" value="Chromosome"/>
</dbReference>
<evidence type="ECO:0000256" key="6">
    <source>
        <dbReference type="RuleBase" id="RU364082"/>
    </source>
</evidence>
<dbReference type="EMBL" id="CP036279">
    <property type="protein sequence ID" value="QDU64198.1"/>
    <property type="molecule type" value="Genomic_DNA"/>
</dbReference>
<evidence type="ECO:0000313" key="8">
    <source>
        <dbReference type="EMBL" id="QDU64198.1"/>
    </source>
</evidence>
<dbReference type="GO" id="GO:0008831">
    <property type="term" value="F:dTDP-4-dehydrorhamnose reductase activity"/>
    <property type="evidence" value="ECO:0007669"/>
    <property type="project" value="UniProtKB-EC"/>
</dbReference>
<evidence type="ECO:0000256" key="3">
    <source>
        <dbReference type="ARBA" id="ARBA00012929"/>
    </source>
</evidence>
<dbReference type="InterPro" id="IPR029903">
    <property type="entry name" value="RmlD-like-bd"/>
</dbReference>
<dbReference type="KEGG" id="knv:Pan216_50870"/>
<evidence type="ECO:0000313" key="9">
    <source>
        <dbReference type="Proteomes" id="UP000317093"/>
    </source>
</evidence>
<dbReference type="NCBIfam" id="TIGR01214">
    <property type="entry name" value="rmlD"/>
    <property type="match status" value="1"/>
</dbReference>
<sequence length="305" mass="32961">MKPRDPHQQPATKRVLLLGANGQLAADLRRTLGHYELVTMAREDLDLTDLAAIGPAIERQSPDVVVNTAAYNLVDKAEEDPLAAFAVNTHAAGAIARASTAAGALLVHFSTDYVFDGQGAAVDAAFSEEDLPSPQSQYGISKLAGEYQVRAYAAECLVIRTCGLYGVKGSRGKGGNFVETMLRLAAKGGPVRVVADQRCTPTFTADLAEATARLLATRPDVHWKDILHVTNAGRTTWHDFAKEIFEASGLEVPLEPISTEEFGAPARRPVHSVLSNEKLARLAGIAPPRDWRDALRDYLSQRPNR</sequence>
<dbReference type="PANTHER" id="PTHR10491:SF4">
    <property type="entry name" value="METHIONINE ADENOSYLTRANSFERASE 2 SUBUNIT BETA"/>
    <property type="match status" value="1"/>
</dbReference>
<comment type="catalytic activity">
    <reaction evidence="5">
        <text>dTDP-beta-L-rhamnose + NADP(+) = dTDP-4-dehydro-beta-L-rhamnose + NADPH + H(+)</text>
        <dbReference type="Rhea" id="RHEA:21796"/>
        <dbReference type="ChEBI" id="CHEBI:15378"/>
        <dbReference type="ChEBI" id="CHEBI:57510"/>
        <dbReference type="ChEBI" id="CHEBI:57783"/>
        <dbReference type="ChEBI" id="CHEBI:58349"/>
        <dbReference type="ChEBI" id="CHEBI:62830"/>
        <dbReference type="EC" id="1.1.1.133"/>
    </reaction>
</comment>
<protein>
    <recommendedName>
        <fullName evidence="4 6">dTDP-4-dehydrorhamnose reductase</fullName>
        <ecNumber evidence="3 6">1.1.1.133</ecNumber>
    </recommendedName>
</protein>
<keyword evidence="9" id="KW-1185">Reference proteome</keyword>
<dbReference type="GO" id="GO:0005829">
    <property type="term" value="C:cytosol"/>
    <property type="evidence" value="ECO:0007669"/>
    <property type="project" value="TreeGrafter"/>
</dbReference>
<feature type="domain" description="RmlD-like substrate binding" evidence="7">
    <location>
        <begin position="14"/>
        <end position="301"/>
    </location>
</feature>
<name>A0A518BB39_9BACT</name>
<accession>A0A518BB39</accession>
<dbReference type="UniPathway" id="UPA00124"/>
<evidence type="ECO:0000256" key="5">
    <source>
        <dbReference type="ARBA" id="ARBA00048200"/>
    </source>
</evidence>
<dbReference type="EC" id="1.1.1.133" evidence="3 6"/>
<evidence type="ECO:0000256" key="2">
    <source>
        <dbReference type="ARBA" id="ARBA00010944"/>
    </source>
</evidence>
<dbReference type="OrthoDB" id="9803892at2"/>
<dbReference type="InterPro" id="IPR005913">
    <property type="entry name" value="dTDP_dehydrorham_reduct"/>
</dbReference>
<proteinExistence type="inferred from homology"/>
<organism evidence="8 9">
    <name type="scientific">Kolteria novifilia</name>
    <dbReference type="NCBI Taxonomy" id="2527975"/>
    <lineage>
        <taxon>Bacteria</taxon>
        <taxon>Pseudomonadati</taxon>
        <taxon>Planctomycetota</taxon>
        <taxon>Planctomycetia</taxon>
        <taxon>Kolteriales</taxon>
        <taxon>Kolteriaceae</taxon>
        <taxon>Kolteria</taxon>
    </lineage>
</organism>
<comment type="function">
    <text evidence="6">Catalyzes the reduction of dTDP-6-deoxy-L-lyxo-4-hexulose to yield dTDP-L-rhamnose.</text>
</comment>
<dbReference type="Gene3D" id="3.90.25.10">
    <property type="entry name" value="UDP-galactose 4-epimerase, domain 1"/>
    <property type="match status" value="1"/>
</dbReference>
<evidence type="ECO:0000256" key="4">
    <source>
        <dbReference type="ARBA" id="ARBA00017099"/>
    </source>
</evidence>
<dbReference type="CDD" id="cd05254">
    <property type="entry name" value="dTDP_HR_like_SDR_e"/>
    <property type="match status" value="1"/>
</dbReference>
<keyword evidence="6 8" id="KW-0560">Oxidoreductase</keyword>
<dbReference type="RefSeq" id="WP_145262233.1">
    <property type="nucleotide sequence ID" value="NZ_CP036279.1"/>
</dbReference>